<feature type="domain" description="CCL2-like lectin" evidence="1">
    <location>
        <begin position="16"/>
        <end position="121"/>
    </location>
</feature>
<dbReference type="OrthoDB" id="5271368at2759"/>
<evidence type="ECO:0000313" key="3">
    <source>
        <dbReference type="Proteomes" id="UP000807025"/>
    </source>
</evidence>
<dbReference type="Proteomes" id="UP000807025">
    <property type="component" value="Unassembled WGS sequence"/>
</dbReference>
<evidence type="ECO:0000259" key="1">
    <source>
        <dbReference type="Pfam" id="PF21595"/>
    </source>
</evidence>
<name>A0A9P6A197_PLEER</name>
<gene>
    <name evidence="2" type="ORF">BDN71DRAFT_1429204</name>
</gene>
<dbReference type="Gene3D" id="2.80.10.50">
    <property type="match status" value="1"/>
</dbReference>
<protein>
    <recommendedName>
        <fullName evidence="1">CCL2-like lectin domain-containing protein</fullName>
    </recommendedName>
</protein>
<reference evidence="2" key="1">
    <citation type="submission" date="2020-11" db="EMBL/GenBank/DDBJ databases">
        <authorList>
            <consortium name="DOE Joint Genome Institute"/>
            <person name="Ahrendt S."/>
            <person name="Riley R."/>
            <person name="Andreopoulos W."/>
            <person name="Labutti K."/>
            <person name="Pangilinan J."/>
            <person name="Ruiz-Duenas F.J."/>
            <person name="Barrasa J.M."/>
            <person name="Sanchez-Garcia M."/>
            <person name="Camarero S."/>
            <person name="Miyauchi S."/>
            <person name="Serrano A."/>
            <person name="Linde D."/>
            <person name="Babiker R."/>
            <person name="Drula E."/>
            <person name="Ayuso-Fernandez I."/>
            <person name="Pacheco R."/>
            <person name="Padilla G."/>
            <person name="Ferreira P."/>
            <person name="Barriuso J."/>
            <person name="Kellner H."/>
            <person name="Castanera R."/>
            <person name="Alfaro M."/>
            <person name="Ramirez L."/>
            <person name="Pisabarro A.G."/>
            <person name="Kuo A."/>
            <person name="Tritt A."/>
            <person name="Lipzen A."/>
            <person name="He G."/>
            <person name="Yan M."/>
            <person name="Ng V."/>
            <person name="Cullen D."/>
            <person name="Martin F."/>
            <person name="Rosso M.-N."/>
            <person name="Henrissat B."/>
            <person name="Hibbett D."/>
            <person name="Martinez A.T."/>
            <person name="Grigoriev I.V."/>
        </authorList>
    </citation>
    <scope>NUCLEOTIDE SEQUENCE</scope>
    <source>
        <strain evidence="2">ATCC 90797</strain>
    </source>
</reference>
<sequence length="154" mass="16910">MVGDTGAPASAMPNPGTYYIVNRVLSPAGQKLALTFNGVWNTVTLTPQWCIRNYYSGATQSVSPASESHLEMEWAQASYESCPLEAIIQDGAVTVFWGLSDANVHQEVAFGDEDERGNQHWILIPDGVTKVQQAHEVIAFHPEFLETIAERAVF</sequence>
<dbReference type="AlphaFoldDB" id="A0A9P6A197"/>
<accession>A0A9P6A197</accession>
<dbReference type="InterPro" id="IPR048746">
    <property type="entry name" value="CCL2-like_lectin"/>
</dbReference>
<dbReference type="EMBL" id="MU154541">
    <property type="protein sequence ID" value="KAF9497764.1"/>
    <property type="molecule type" value="Genomic_DNA"/>
</dbReference>
<organism evidence="2 3">
    <name type="scientific">Pleurotus eryngii</name>
    <name type="common">Boletus of the steppes</name>
    <dbReference type="NCBI Taxonomy" id="5323"/>
    <lineage>
        <taxon>Eukaryota</taxon>
        <taxon>Fungi</taxon>
        <taxon>Dikarya</taxon>
        <taxon>Basidiomycota</taxon>
        <taxon>Agaricomycotina</taxon>
        <taxon>Agaricomycetes</taxon>
        <taxon>Agaricomycetidae</taxon>
        <taxon>Agaricales</taxon>
        <taxon>Pleurotineae</taxon>
        <taxon>Pleurotaceae</taxon>
        <taxon>Pleurotus</taxon>
    </lineage>
</organism>
<evidence type="ECO:0000313" key="2">
    <source>
        <dbReference type="EMBL" id="KAF9497764.1"/>
    </source>
</evidence>
<dbReference type="Pfam" id="PF21595">
    <property type="entry name" value="CCL2-like"/>
    <property type="match status" value="1"/>
</dbReference>
<dbReference type="CDD" id="cd23715">
    <property type="entry name" value="beta-trefoil_Ricin_CCL2"/>
    <property type="match status" value="1"/>
</dbReference>
<keyword evidence="3" id="KW-1185">Reference proteome</keyword>
<comment type="caution">
    <text evidence="2">The sequence shown here is derived from an EMBL/GenBank/DDBJ whole genome shotgun (WGS) entry which is preliminary data.</text>
</comment>
<proteinExistence type="predicted"/>